<gene>
    <name evidence="1" type="ORF">LCGC14_3045620</name>
</gene>
<reference evidence="1" key="1">
    <citation type="journal article" date="2015" name="Nature">
        <title>Complex archaea that bridge the gap between prokaryotes and eukaryotes.</title>
        <authorList>
            <person name="Spang A."/>
            <person name="Saw J.H."/>
            <person name="Jorgensen S.L."/>
            <person name="Zaremba-Niedzwiedzka K."/>
            <person name="Martijn J."/>
            <person name="Lind A.E."/>
            <person name="van Eijk R."/>
            <person name="Schleper C."/>
            <person name="Guy L."/>
            <person name="Ettema T.J."/>
        </authorList>
    </citation>
    <scope>NUCLEOTIDE SEQUENCE</scope>
</reference>
<dbReference type="EMBL" id="LAZR01064042">
    <property type="protein sequence ID" value="KKK58322.1"/>
    <property type="molecule type" value="Genomic_DNA"/>
</dbReference>
<protein>
    <submittedName>
        <fullName evidence="1">Uncharacterized protein</fullName>
    </submittedName>
</protein>
<sequence length="71" mass="7630">MKYDRKWSNLRNAVGFAVECARLALPFYNGDQQSAVIAAIKIAERYANKKQIDSAAASAAARGATRAAARA</sequence>
<comment type="caution">
    <text evidence="1">The sequence shown here is derived from an EMBL/GenBank/DDBJ whole genome shotgun (WGS) entry which is preliminary data.</text>
</comment>
<proteinExistence type="predicted"/>
<accession>A0A0F8WN72</accession>
<dbReference type="AlphaFoldDB" id="A0A0F8WN72"/>
<feature type="non-terminal residue" evidence="1">
    <location>
        <position position="71"/>
    </location>
</feature>
<name>A0A0F8WN72_9ZZZZ</name>
<evidence type="ECO:0000313" key="1">
    <source>
        <dbReference type="EMBL" id="KKK58322.1"/>
    </source>
</evidence>
<organism evidence="1">
    <name type="scientific">marine sediment metagenome</name>
    <dbReference type="NCBI Taxonomy" id="412755"/>
    <lineage>
        <taxon>unclassified sequences</taxon>
        <taxon>metagenomes</taxon>
        <taxon>ecological metagenomes</taxon>
    </lineage>
</organism>